<keyword evidence="7 10" id="KW-1133">Transmembrane helix</keyword>
<evidence type="ECO:0000256" key="3">
    <source>
        <dbReference type="ARBA" id="ARBA00022614"/>
    </source>
</evidence>
<sequence>MFLVWFIVLPFVCLSSVKVKVSENQCPQLKNCTCRYQGQLLNVNCFNISDPSQLTSVLHEDLKNQTLNHVYISKSNISHIPSSLFANLTIQKILLRHVDVKTIDPDAFETVQGLWELKLNYGKIESIPRAISNVGMRLRRLWMEHGEIKEIKFEFQNFTILELLDLKANKIVSIHKDAFVSLTNLRSLDLSRNAIKVLEPGTFREMHQLKELSLVNSSLMYADGLLDNMVNIEKVNLINNNLTNIDKLTSTRLFHVKELYLSKNPLQSLRKETFDNNYVSLNLLKLDHTKLKSVHKETFQKLLFLRKLDLSNNRIVEFENTTFNNLPLVEINLSRTQLITITDLFVNTPVEVLYVSYNRIKNVKGALDELPKLQYLYLNNNALSCIEERTFQNNEMLQHLMLSRNKITWLASNAFQGLRKLKLLILNHNLIQSLNGSLQYVPWLQVLDLFNNHLTHLNATDFNRNQQLYKLKISSNRLVSVEGAFVNMKLLAILFVGANRLETLSRESFPEQLKNLWYIKIWGNPLACDCRVTWLLRWSREKRKVIDRPRCFQPQWLKNRYFRHLKESELLIWPQHCPEPCNCFCVSNNSDYFINVDCSGRQMSDIPTVLPGKVGLFNMNNNSIQNLQDVDFCRRPQLQTLLLENNRITVVDNVSFPENLKRLSLARNNIETFPLSTVISSRTRSSTSSPLLYTHGTAVSDINETYCSSALENGPLRGKVLVSLTEIDLCPQKLAMYIIITIGVLALFLGVAGVKIVYSRYNMNIKIWMYTHGICTFLSCVKEDEIDEDKVFDAFICYNSLDECLVLHDIVPGLEEHEPFYNICIHERNFLAGSYIADNIVQAVKASRRIIVVLSE</sequence>
<comment type="subcellular location">
    <subcellularLocation>
        <location evidence="1">Membrane</location>
        <topology evidence="1">Single-pass type I membrane protein</topology>
    </subcellularLocation>
</comment>
<dbReference type="PROSITE" id="PS51450">
    <property type="entry name" value="LRR"/>
    <property type="match status" value="4"/>
</dbReference>
<dbReference type="Pfam" id="PF01582">
    <property type="entry name" value="TIR"/>
    <property type="match status" value="1"/>
</dbReference>
<dbReference type="SMART" id="SM00369">
    <property type="entry name" value="LRR_TYP"/>
    <property type="match status" value="13"/>
</dbReference>
<dbReference type="Gene3D" id="3.40.50.10140">
    <property type="entry name" value="Toll/interleukin-1 receptor homology (TIR) domain"/>
    <property type="match status" value="1"/>
</dbReference>
<dbReference type="SMART" id="SM00082">
    <property type="entry name" value="LRRCT"/>
    <property type="match status" value="1"/>
</dbReference>
<comment type="similarity">
    <text evidence="2">Belongs to the Toll-like receptor family.</text>
</comment>
<dbReference type="SUPFAM" id="SSF52058">
    <property type="entry name" value="L domain-like"/>
    <property type="match status" value="4"/>
</dbReference>
<dbReference type="Gene3D" id="3.80.10.10">
    <property type="entry name" value="Ribonuclease Inhibitor"/>
    <property type="match status" value="5"/>
</dbReference>
<keyword evidence="4 10" id="KW-0812">Transmembrane</keyword>
<evidence type="ECO:0000256" key="9">
    <source>
        <dbReference type="ARBA" id="ARBA00023170"/>
    </source>
</evidence>
<evidence type="ECO:0000256" key="8">
    <source>
        <dbReference type="ARBA" id="ARBA00023136"/>
    </source>
</evidence>
<feature type="signal peptide" evidence="11">
    <location>
        <begin position="1"/>
        <end position="15"/>
    </location>
</feature>
<keyword evidence="9" id="KW-0675">Receptor</keyword>
<evidence type="ECO:0000259" key="12">
    <source>
        <dbReference type="PROSITE" id="PS50104"/>
    </source>
</evidence>
<feature type="chain" id="PRO_5045468813" evidence="11">
    <location>
        <begin position="16"/>
        <end position="856"/>
    </location>
</feature>
<evidence type="ECO:0000256" key="11">
    <source>
        <dbReference type="SAM" id="SignalP"/>
    </source>
</evidence>
<dbReference type="InterPro" id="IPR001611">
    <property type="entry name" value="Leu-rich_rpt"/>
</dbReference>
<feature type="transmembrane region" description="Helical" evidence="10">
    <location>
        <begin position="734"/>
        <end position="758"/>
    </location>
</feature>
<keyword evidence="6" id="KW-0677">Repeat</keyword>
<evidence type="ECO:0000256" key="6">
    <source>
        <dbReference type="ARBA" id="ARBA00022737"/>
    </source>
</evidence>
<dbReference type="Proteomes" id="UP000694941">
    <property type="component" value="Unplaced"/>
</dbReference>
<dbReference type="SMART" id="SM00365">
    <property type="entry name" value="LRR_SD22"/>
    <property type="match status" value="6"/>
</dbReference>
<keyword evidence="3" id="KW-0433">Leucine-rich repeat</keyword>
<feature type="domain" description="TIR" evidence="12">
    <location>
        <begin position="790"/>
        <end position="856"/>
    </location>
</feature>
<dbReference type="GeneID" id="106476362"/>
<dbReference type="SUPFAM" id="SSF52200">
    <property type="entry name" value="Toll/Interleukin receptor TIR domain"/>
    <property type="match status" value="1"/>
</dbReference>
<accession>A0ABM1C185</accession>
<dbReference type="InterPro" id="IPR000483">
    <property type="entry name" value="Cys-rich_flank_reg_C"/>
</dbReference>
<protein>
    <submittedName>
        <fullName evidence="14">Protein toll-like</fullName>
    </submittedName>
</protein>
<evidence type="ECO:0000256" key="7">
    <source>
        <dbReference type="ARBA" id="ARBA00022989"/>
    </source>
</evidence>
<keyword evidence="8 10" id="KW-0472">Membrane</keyword>
<dbReference type="Pfam" id="PF13855">
    <property type="entry name" value="LRR_8"/>
    <property type="match status" value="4"/>
</dbReference>
<dbReference type="InterPro" id="IPR050333">
    <property type="entry name" value="SLRP"/>
</dbReference>
<dbReference type="InterPro" id="IPR003591">
    <property type="entry name" value="Leu-rich_rpt_typical-subtyp"/>
</dbReference>
<dbReference type="PIRSF" id="PIRSF037595">
    <property type="entry name" value="Toll-like_receptor"/>
    <property type="match status" value="1"/>
</dbReference>
<dbReference type="PROSITE" id="PS50104">
    <property type="entry name" value="TIR"/>
    <property type="match status" value="1"/>
</dbReference>
<dbReference type="Pfam" id="PF13306">
    <property type="entry name" value="LRR_5"/>
    <property type="match status" value="1"/>
</dbReference>
<evidence type="ECO:0000256" key="10">
    <source>
        <dbReference type="SAM" id="Phobius"/>
    </source>
</evidence>
<dbReference type="InterPro" id="IPR000157">
    <property type="entry name" value="TIR_dom"/>
</dbReference>
<dbReference type="InterPro" id="IPR032675">
    <property type="entry name" value="LRR_dom_sf"/>
</dbReference>
<name>A0ABM1C185_LIMPO</name>
<reference evidence="14" key="1">
    <citation type="submission" date="2025-08" db="UniProtKB">
        <authorList>
            <consortium name="RefSeq"/>
        </authorList>
    </citation>
    <scope>IDENTIFICATION</scope>
    <source>
        <tissue evidence="14">Muscle</tissue>
    </source>
</reference>
<keyword evidence="5 11" id="KW-0732">Signal</keyword>
<evidence type="ECO:0000256" key="4">
    <source>
        <dbReference type="ARBA" id="ARBA00022692"/>
    </source>
</evidence>
<evidence type="ECO:0000256" key="1">
    <source>
        <dbReference type="ARBA" id="ARBA00004479"/>
    </source>
</evidence>
<evidence type="ECO:0000256" key="2">
    <source>
        <dbReference type="ARBA" id="ARBA00009634"/>
    </source>
</evidence>
<dbReference type="RefSeq" id="XP_013792474.2">
    <property type="nucleotide sequence ID" value="XM_013937020.2"/>
</dbReference>
<dbReference type="PANTHER" id="PTHR45712:SF22">
    <property type="entry name" value="INSULIN-LIKE GROWTH FACTOR-BINDING PROTEIN COMPLEX ACID LABILE SUBUNIT"/>
    <property type="match status" value="1"/>
</dbReference>
<dbReference type="PRINTS" id="PR01537">
    <property type="entry name" value="INTRLKN1R1F"/>
</dbReference>
<dbReference type="InterPro" id="IPR026906">
    <property type="entry name" value="LRR_5"/>
</dbReference>
<organism evidence="13 14">
    <name type="scientific">Limulus polyphemus</name>
    <name type="common">Atlantic horseshoe crab</name>
    <dbReference type="NCBI Taxonomy" id="6850"/>
    <lineage>
        <taxon>Eukaryota</taxon>
        <taxon>Metazoa</taxon>
        <taxon>Ecdysozoa</taxon>
        <taxon>Arthropoda</taxon>
        <taxon>Chelicerata</taxon>
        <taxon>Merostomata</taxon>
        <taxon>Xiphosura</taxon>
        <taxon>Limulidae</taxon>
        <taxon>Limulus</taxon>
    </lineage>
</organism>
<dbReference type="InterPro" id="IPR035897">
    <property type="entry name" value="Toll_tir_struct_dom_sf"/>
</dbReference>
<evidence type="ECO:0000313" key="14">
    <source>
        <dbReference type="RefSeq" id="XP_013792474.2"/>
    </source>
</evidence>
<keyword evidence="13" id="KW-1185">Reference proteome</keyword>
<evidence type="ECO:0000256" key="5">
    <source>
        <dbReference type="ARBA" id="ARBA00022729"/>
    </source>
</evidence>
<gene>
    <name evidence="14" type="primary">LOC106476362</name>
</gene>
<dbReference type="InterPro" id="IPR017241">
    <property type="entry name" value="Toll-like_receptor"/>
</dbReference>
<dbReference type="PANTHER" id="PTHR45712">
    <property type="entry name" value="AGAP008170-PA"/>
    <property type="match status" value="1"/>
</dbReference>
<proteinExistence type="inferred from homology"/>
<evidence type="ECO:0000313" key="13">
    <source>
        <dbReference type="Proteomes" id="UP000694941"/>
    </source>
</evidence>